<evidence type="ECO:0000256" key="1">
    <source>
        <dbReference type="ARBA" id="ARBA00022441"/>
    </source>
</evidence>
<proteinExistence type="predicted"/>
<name>A0ABN7SK04_OIKDI</name>
<evidence type="ECO:0000313" key="3">
    <source>
        <dbReference type="EMBL" id="CAG5099294.1"/>
    </source>
</evidence>
<dbReference type="Gene3D" id="2.120.10.80">
    <property type="entry name" value="Kelch-type beta propeller"/>
    <property type="match status" value="1"/>
</dbReference>
<reference evidence="3 4" key="1">
    <citation type="submission" date="2021-04" db="EMBL/GenBank/DDBJ databases">
        <authorList>
            <person name="Bliznina A."/>
        </authorList>
    </citation>
    <scope>NUCLEOTIDE SEQUENCE [LARGE SCALE GENOMIC DNA]</scope>
</reference>
<evidence type="ECO:0000313" key="4">
    <source>
        <dbReference type="Proteomes" id="UP001158576"/>
    </source>
</evidence>
<organism evidence="3 4">
    <name type="scientific">Oikopleura dioica</name>
    <name type="common">Tunicate</name>
    <dbReference type="NCBI Taxonomy" id="34765"/>
    <lineage>
        <taxon>Eukaryota</taxon>
        <taxon>Metazoa</taxon>
        <taxon>Chordata</taxon>
        <taxon>Tunicata</taxon>
        <taxon>Appendicularia</taxon>
        <taxon>Copelata</taxon>
        <taxon>Oikopleuridae</taxon>
        <taxon>Oikopleura</taxon>
    </lineage>
</organism>
<dbReference type="InterPro" id="IPR015915">
    <property type="entry name" value="Kelch-typ_b-propeller"/>
</dbReference>
<protein>
    <submittedName>
        <fullName evidence="3">Oidioi.mRNA.OKI2018_I69.XSR.g16419.t1.cds</fullName>
    </submittedName>
</protein>
<keyword evidence="4" id="KW-1185">Reference proteome</keyword>
<accession>A0ABN7SK04</accession>
<dbReference type="Proteomes" id="UP001158576">
    <property type="component" value="Chromosome XSR"/>
</dbReference>
<dbReference type="EMBL" id="OU015569">
    <property type="protein sequence ID" value="CAG5099294.1"/>
    <property type="molecule type" value="Genomic_DNA"/>
</dbReference>
<dbReference type="InterPro" id="IPR006652">
    <property type="entry name" value="Kelch_1"/>
</dbReference>
<dbReference type="SUPFAM" id="SSF117281">
    <property type="entry name" value="Kelch motif"/>
    <property type="match status" value="1"/>
</dbReference>
<sequence>MNQVFEIRGCDIIPVRVRLEKRYRVHSCAVRDDRIWVCGSRDDPFSCESYDEDFNMKDEGYTLFPHSYAAMVHNQRGLTLLGGISPKEGRNNKVEHYQNGAWTAGPSLPERISSHSAHDVNGDIFVIGGSNADLGVMGQSPQVYMLGKDAEKWSTMPPLMRARSHHASVALPNGGIFIVGDGFTFSPVQIYRNNQTETLSVKHGARAFPAAIHLSRPMC</sequence>
<keyword evidence="1" id="KW-0880">Kelch repeat</keyword>
<evidence type="ECO:0000256" key="2">
    <source>
        <dbReference type="ARBA" id="ARBA00022737"/>
    </source>
</evidence>
<dbReference type="SMART" id="SM00612">
    <property type="entry name" value="Kelch"/>
    <property type="match status" value="2"/>
</dbReference>
<dbReference type="PANTHER" id="PTHR24412">
    <property type="entry name" value="KELCH PROTEIN"/>
    <property type="match status" value="1"/>
</dbReference>
<gene>
    <name evidence="3" type="ORF">OKIOD_LOCUS7977</name>
</gene>
<keyword evidence="2" id="KW-0677">Repeat</keyword>
<dbReference type="PANTHER" id="PTHR24412:SF489">
    <property type="entry name" value="RING FINGER DOMAIN AND KELCH REPEAT-CONTAINING PROTEIN DDB_G0271372"/>
    <property type="match status" value="1"/>
</dbReference>